<feature type="compositionally biased region" description="Basic and acidic residues" evidence="1">
    <location>
        <begin position="15"/>
        <end position="37"/>
    </location>
</feature>
<organism evidence="2">
    <name type="scientific">Alexandrium monilatum</name>
    <dbReference type="NCBI Taxonomy" id="311494"/>
    <lineage>
        <taxon>Eukaryota</taxon>
        <taxon>Sar</taxon>
        <taxon>Alveolata</taxon>
        <taxon>Dinophyceae</taxon>
        <taxon>Gonyaulacales</taxon>
        <taxon>Pyrocystaceae</taxon>
        <taxon>Alexandrium</taxon>
    </lineage>
</organism>
<evidence type="ECO:0000256" key="1">
    <source>
        <dbReference type="SAM" id="MobiDB-lite"/>
    </source>
</evidence>
<accession>A0A7S4SDN4</accession>
<dbReference type="EMBL" id="HBNR01068879">
    <property type="protein sequence ID" value="CAE4642533.1"/>
    <property type="molecule type" value="Transcribed_RNA"/>
</dbReference>
<proteinExistence type="predicted"/>
<feature type="compositionally biased region" description="Basic and acidic residues" evidence="1">
    <location>
        <begin position="73"/>
        <end position="88"/>
    </location>
</feature>
<name>A0A7S4SDN4_9DINO</name>
<reference evidence="2" key="1">
    <citation type="submission" date="2021-01" db="EMBL/GenBank/DDBJ databases">
        <authorList>
            <person name="Corre E."/>
            <person name="Pelletier E."/>
            <person name="Niang G."/>
            <person name="Scheremetjew M."/>
            <person name="Finn R."/>
            <person name="Kale V."/>
            <person name="Holt S."/>
            <person name="Cochrane G."/>
            <person name="Meng A."/>
            <person name="Brown T."/>
            <person name="Cohen L."/>
        </authorList>
    </citation>
    <scope>NUCLEOTIDE SEQUENCE</scope>
    <source>
        <strain evidence="2">CCMP3105</strain>
    </source>
</reference>
<feature type="compositionally biased region" description="Gly residues" evidence="1">
    <location>
        <begin position="176"/>
        <end position="186"/>
    </location>
</feature>
<dbReference type="AlphaFoldDB" id="A0A7S4SDN4"/>
<feature type="compositionally biased region" description="Polar residues" evidence="1">
    <location>
        <begin position="38"/>
        <end position="58"/>
    </location>
</feature>
<evidence type="ECO:0000313" key="2">
    <source>
        <dbReference type="EMBL" id="CAE4642533.1"/>
    </source>
</evidence>
<gene>
    <name evidence="2" type="ORF">AMON00008_LOCUS48770</name>
</gene>
<sequence length="232" mass="24453">MSFGLYRPTMGVASGHRELSSNHTLQEQRRQGERMTRQENPITHEPASTSGRPPSGNLQAGLLPSKGPLDHMTVPDRDVPQRRVDPSRNRSHSLHSGVACVPVSDEPQQRTLPSRVTSGQLGEGFLAREPTPERRTSPGQVVRGGVRPKDSLSGGGCLASDRPDHPLALPRKAGSCGPGVGTGGSGHIVQGPNGFVPAGPVDFDVEVEAPVPLKRASSGQFRPVWGAAAGGR</sequence>
<protein>
    <submittedName>
        <fullName evidence="2">Uncharacterized protein</fullName>
    </submittedName>
</protein>
<feature type="region of interest" description="Disordered" evidence="1">
    <location>
        <begin position="1"/>
        <end position="193"/>
    </location>
</feature>
<feature type="compositionally biased region" description="Polar residues" evidence="1">
    <location>
        <begin position="109"/>
        <end position="120"/>
    </location>
</feature>